<comment type="caution">
    <text evidence="1">The sequence shown here is derived from an EMBL/GenBank/DDBJ whole genome shotgun (WGS) entry which is preliminary data.</text>
</comment>
<name>A0AA39HXF0_9BILA</name>
<evidence type="ECO:0000313" key="1">
    <source>
        <dbReference type="EMBL" id="KAK0413842.1"/>
    </source>
</evidence>
<keyword evidence="2" id="KW-1185">Reference proteome</keyword>
<dbReference type="Proteomes" id="UP001175271">
    <property type="component" value="Unassembled WGS sequence"/>
</dbReference>
<dbReference type="AlphaFoldDB" id="A0AA39HXF0"/>
<proteinExistence type="predicted"/>
<sequence length="138" mass="15413">MLLTSSVNPTNTFDANGDDTTIHTLKANTNDNCSLNTTIHTHDTINSWYDDFLFHGPDVLQHDGVEGDHFTLYAPIWVTTGCSFCWDIVGMGCILMENLYEISDTVSFYGSLSRGQVEALVKSLAKLHGFFLYVPKEQ</sequence>
<accession>A0AA39HXF0</accession>
<evidence type="ECO:0000313" key="2">
    <source>
        <dbReference type="Proteomes" id="UP001175271"/>
    </source>
</evidence>
<dbReference type="EMBL" id="JAUCMV010000003">
    <property type="protein sequence ID" value="KAK0413842.1"/>
    <property type="molecule type" value="Genomic_DNA"/>
</dbReference>
<gene>
    <name evidence="1" type="ORF">QR680_007022</name>
</gene>
<organism evidence="1 2">
    <name type="scientific">Steinernema hermaphroditum</name>
    <dbReference type="NCBI Taxonomy" id="289476"/>
    <lineage>
        <taxon>Eukaryota</taxon>
        <taxon>Metazoa</taxon>
        <taxon>Ecdysozoa</taxon>
        <taxon>Nematoda</taxon>
        <taxon>Chromadorea</taxon>
        <taxon>Rhabditida</taxon>
        <taxon>Tylenchina</taxon>
        <taxon>Panagrolaimomorpha</taxon>
        <taxon>Strongyloidoidea</taxon>
        <taxon>Steinernematidae</taxon>
        <taxon>Steinernema</taxon>
    </lineage>
</organism>
<protein>
    <submittedName>
        <fullName evidence="1">Uncharacterized protein</fullName>
    </submittedName>
</protein>
<reference evidence="1" key="1">
    <citation type="submission" date="2023-06" db="EMBL/GenBank/DDBJ databases">
        <title>Genomic analysis of the entomopathogenic nematode Steinernema hermaphroditum.</title>
        <authorList>
            <person name="Schwarz E.M."/>
            <person name="Heppert J.K."/>
            <person name="Baniya A."/>
            <person name="Schwartz H.T."/>
            <person name="Tan C.-H."/>
            <person name="Antoshechkin I."/>
            <person name="Sternberg P.W."/>
            <person name="Goodrich-Blair H."/>
            <person name="Dillman A.R."/>
        </authorList>
    </citation>
    <scope>NUCLEOTIDE SEQUENCE</scope>
    <source>
        <strain evidence="1">PS9179</strain>
        <tissue evidence="1">Whole animal</tissue>
    </source>
</reference>